<keyword evidence="2" id="KW-0645">Protease</keyword>
<dbReference type="EC" id="3.4.13.19" evidence="2"/>
<evidence type="ECO:0000256" key="1">
    <source>
        <dbReference type="SAM" id="SignalP"/>
    </source>
</evidence>
<gene>
    <name evidence="2" type="ORF">R0137_09645</name>
</gene>
<name>A0ABZ0I7M5_9GAMM</name>
<dbReference type="RefSeq" id="WP_407326216.1">
    <property type="nucleotide sequence ID" value="NZ_CP136865.1"/>
</dbReference>
<keyword evidence="2" id="KW-0224">Dipeptidase</keyword>
<dbReference type="PROSITE" id="PS51365">
    <property type="entry name" value="RENAL_DIPEPTIDASE_2"/>
    <property type="match status" value="1"/>
</dbReference>
<dbReference type="Gene3D" id="3.20.20.140">
    <property type="entry name" value="Metal-dependent hydrolases"/>
    <property type="match status" value="1"/>
</dbReference>
<organism evidence="2 3">
    <name type="scientific">Congregibacter brevis</name>
    <dbReference type="NCBI Taxonomy" id="3081201"/>
    <lineage>
        <taxon>Bacteria</taxon>
        <taxon>Pseudomonadati</taxon>
        <taxon>Pseudomonadota</taxon>
        <taxon>Gammaproteobacteria</taxon>
        <taxon>Cellvibrionales</taxon>
        <taxon>Halieaceae</taxon>
        <taxon>Congregibacter</taxon>
    </lineage>
</organism>
<keyword evidence="2" id="KW-0378">Hydrolase</keyword>
<dbReference type="InterPro" id="IPR008257">
    <property type="entry name" value="Pept_M19"/>
</dbReference>
<reference evidence="2 3" key="1">
    <citation type="submission" date="2023-10" db="EMBL/GenBank/DDBJ databases">
        <title>Two novel species belonging to the OM43/NOR5 clade.</title>
        <authorList>
            <person name="Park M."/>
        </authorList>
    </citation>
    <scope>NUCLEOTIDE SEQUENCE [LARGE SCALE GENOMIC DNA]</scope>
    <source>
        <strain evidence="2 3">IMCC45268</strain>
    </source>
</reference>
<keyword evidence="1" id="KW-0732">Signal</keyword>
<feature type="signal peptide" evidence="1">
    <location>
        <begin position="1"/>
        <end position="27"/>
    </location>
</feature>
<dbReference type="EMBL" id="CP136865">
    <property type="protein sequence ID" value="WOJ95518.1"/>
    <property type="molecule type" value="Genomic_DNA"/>
</dbReference>
<feature type="chain" id="PRO_5046448838" evidence="1">
    <location>
        <begin position="28"/>
        <end position="419"/>
    </location>
</feature>
<protein>
    <submittedName>
        <fullName evidence="2">Dipeptidase</fullName>
        <ecNumber evidence="2">3.4.13.19</ecNumber>
    </submittedName>
</protein>
<accession>A0ABZ0I7M5</accession>
<sequence length="419" mass="45292">MHSKIPSIFSISAAALISIGLAPLALSADSAKFMVIDGHNDLPWQYHERYGNRLAPLDVADRHEDMKPPLHTDIPRLREGGVGAQFWSVYVPIAAYGGAPGDAALVLDQMDVVRRLVERHSDDLALAMTAADVRRAASEGKIGSLMGIEGGHAIENSLGTLRSLYAAGARYMTLTHSKGLAWADSATDAPRHDGLTEFGESVVREMNRLGMLVDLSHVTAATMHDTLDTVTAPVIFSHSSARGLNDHPRNVPDDVLERMPKNGGVVMVTFVPGYISQERRDWDLARTGQRASLAAMHPYDEGLQDDLLAEWEAAHPKPEATLSQVADHIDHIRKVAGVEHIGLGGDFDGISSVVQGLEDVSTYPALFDELKRRGYSDADCEAIAGGNVLRALEANEKEALRLQQERLAEDPPEDGVGAV</sequence>
<evidence type="ECO:0000313" key="3">
    <source>
        <dbReference type="Proteomes" id="UP001626549"/>
    </source>
</evidence>
<dbReference type="PANTHER" id="PTHR10443">
    <property type="entry name" value="MICROSOMAL DIPEPTIDASE"/>
    <property type="match status" value="1"/>
</dbReference>
<dbReference type="PANTHER" id="PTHR10443:SF12">
    <property type="entry name" value="DIPEPTIDASE"/>
    <property type="match status" value="1"/>
</dbReference>
<dbReference type="CDD" id="cd01301">
    <property type="entry name" value="rDP_like"/>
    <property type="match status" value="1"/>
</dbReference>
<dbReference type="Proteomes" id="UP001626549">
    <property type="component" value="Chromosome"/>
</dbReference>
<keyword evidence="3" id="KW-1185">Reference proteome</keyword>
<dbReference type="InterPro" id="IPR032466">
    <property type="entry name" value="Metal_Hydrolase"/>
</dbReference>
<evidence type="ECO:0000313" key="2">
    <source>
        <dbReference type="EMBL" id="WOJ95518.1"/>
    </source>
</evidence>
<dbReference type="GO" id="GO:0016805">
    <property type="term" value="F:dipeptidase activity"/>
    <property type="evidence" value="ECO:0007669"/>
    <property type="project" value="UniProtKB-KW"/>
</dbReference>
<dbReference type="Pfam" id="PF01244">
    <property type="entry name" value="Peptidase_M19"/>
    <property type="match status" value="1"/>
</dbReference>
<dbReference type="SUPFAM" id="SSF51556">
    <property type="entry name" value="Metallo-dependent hydrolases"/>
    <property type="match status" value="1"/>
</dbReference>
<proteinExistence type="predicted"/>